<keyword evidence="4" id="KW-0285">Flavoprotein</keyword>
<evidence type="ECO:0000256" key="2">
    <source>
        <dbReference type="ARBA" id="ARBA00001966"/>
    </source>
</evidence>
<evidence type="ECO:0000256" key="6">
    <source>
        <dbReference type="ARBA" id="ARBA00022723"/>
    </source>
</evidence>
<dbReference type="GO" id="GO:0008670">
    <property type="term" value="F:2,4-dienoyl-CoA reductase (NADPH) activity"/>
    <property type="evidence" value="ECO:0007669"/>
    <property type="project" value="UniProtKB-EC"/>
</dbReference>
<sequence>MVQSTFAHLLAPLDLGFTQLKNRVVMGSMHTGLEEAKDGFAKMAEFYATRARGNVALIVTGGIAPNRAGWVAPFAARLSSKSQVNDHQLITSAVHESGGKIAMQILHAGRYGYHPLAVGPSRIRAPINKFTPWALSGKGVQKTIDDYVNCAVLAKEAGYDGVEIMGSEGYLINEFLVTHTNHRKDEWGGSFTNRMRFAEEIVKKTREAVGEKFIIIYRLSMLDLIPDGNLPEETAALAQAIEAAGATIINTGIGWHEVRIPTIAAKVPRAAFTWVTHQLRQAVNLPLMTSNRINNPYDAETVLARNDADLISMARPFLADPNFVRKTQENEIDAINTCIACNQACLDYVFQKKRATCMVNPFAAYETELVATPTKKTKKIAVVGAGPAGMACSLQAAKRGHQVTLFDQQSEIGGQFNLAKRIPGKQEFFETLRYFSHQLPKAGVNLQLNTAVDASMLLDGAFDHVVLATGITPRMLQIPGSSHPKAVTYIDVLQGKVVVGDKVAIIGAGGIGFDVAEFLSHADANHPSIEIKDFLAYWGIDPNNAVRGGVANIQPIDIPSKREIYLLQRKNEKLGARLGKTTGWIHRTELKRKKVRMFAGVEYQKIDDEGLHIVVDGKTQVLAVDHVVICAGQLPLKTLYEPLQGKVPVSLVGGAELALELDATRAIRQGTELALAL</sequence>
<reference evidence="13" key="2">
    <citation type="journal article" date="2016" name="Genome Announc.">
        <title>Draft Genome Sequences of Two Novel Amoeba-Resistant Intranuclear Bacteria, 'Candidatus Berkiella cookevillensis' and 'Candidatus Berkiella aquae'.</title>
        <authorList>
            <person name="Mehari Y.T."/>
            <person name="Arivett B.A."/>
            <person name="Farone A.L."/>
            <person name="Gunderson J.H."/>
            <person name="Farone M.B."/>
        </authorList>
    </citation>
    <scope>NUCLEOTIDE SEQUENCE</scope>
    <source>
        <strain evidence="13">HT99</strain>
    </source>
</reference>
<evidence type="ECO:0000256" key="3">
    <source>
        <dbReference type="ARBA" id="ARBA00011048"/>
    </source>
</evidence>
<dbReference type="Pfam" id="PF00724">
    <property type="entry name" value="Oxidored_FMN"/>
    <property type="match status" value="1"/>
</dbReference>
<evidence type="ECO:0000256" key="9">
    <source>
        <dbReference type="ARBA" id="ARBA00023014"/>
    </source>
</evidence>
<dbReference type="InterPro" id="IPR001155">
    <property type="entry name" value="OxRdtase_FMN_N"/>
</dbReference>
<dbReference type="PANTHER" id="PTHR42917">
    <property type="entry name" value="2,4-DIENOYL-COA REDUCTASE"/>
    <property type="match status" value="1"/>
</dbReference>
<dbReference type="Gene3D" id="3.40.50.720">
    <property type="entry name" value="NAD(P)-binding Rossmann-like Domain"/>
    <property type="match status" value="1"/>
</dbReference>
<dbReference type="InterPro" id="IPR036188">
    <property type="entry name" value="FAD/NAD-bd_sf"/>
</dbReference>
<comment type="caution">
    <text evidence="12">The sequence shown here is derived from an EMBL/GenBank/DDBJ whole genome shotgun (WGS) entry which is preliminary data.</text>
</comment>
<comment type="cofactor">
    <cofactor evidence="2">
        <name>[4Fe-4S] cluster</name>
        <dbReference type="ChEBI" id="CHEBI:49883"/>
    </cofactor>
</comment>
<reference evidence="13" key="3">
    <citation type="submission" date="2021-06" db="EMBL/GenBank/DDBJ databases">
        <title>Genomic Description and Analysis of Intracellular Bacteria, Candidatus Berkiella cookevillensis and Candidatus Berkiella aquae.</title>
        <authorList>
            <person name="Kidane D.T."/>
            <person name="Mehari Y.T."/>
            <person name="Rice F.C."/>
            <person name="Arivett B.A."/>
            <person name="Farone A.L."/>
            <person name="Berk S.G."/>
            <person name="Farone M.B."/>
        </authorList>
    </citation>
    <scope>NUCLEOTIDE SEQUENCE</scope>
    <source>
        <strain evidence="13">HT99</strain>
    </source>
</reference>
<comment type="cofactor">
    <cofactor evidence="1">
        <name>FMN</name>
        <dbReference type="ChEBI" id="CHEBI:58210"/>
    </cofactor>
</comment>
<dbReference type="Proteomes" id="UP000051497">
    <property type="component" value="Unassembled WGS sequence"/>
</dbReference>
<dbReference type="SUPFAM" id="SSF51395">
    <property type="entry name" value="FMN-linked oxidoreductases"/>
    <property type="match status" value="1"/>
</dbReference>
<evidence type="ECO:0000256" key="5">
    <source>
        <dbReference type="ARBA" id="ARBA00022643"/>
    </source>
</evidence>
<dbReference type="InterPro" id="IPR023753">
    <property type="entry name" value="FAD/NAD-binding_dom"/>
</dbReference>
<dbReference type="PATRIC" id="fig|1590043.3.peg.1585"/>
<keyword evidence="5" id="KW-0288">FMN</keyword>
<dbReference type="PRINTS" id="PR00368">
    <property type="entry name" value="FADPNR"/>
</dbReference>
<dbReference type="PANTHER" id="PTHR42917:SF2">
    <property type="entry name" value="2,4-DIENOYL-COA REDUCTASE [(2E)-ENOYL-COA-PRODUCING]"/>
    <property type="match status" value="1"/>
</dbReference>
<dbReference type="OrthoDB" id="8523426at2"/>
<evidence type="ECO:0000313" key="12">
    <source>
        <dbReference type="EMBL" id="KRG21376.1"/>
    </source>
</evidence>
<keyword evidence="14" id="KW-1185">Reference proteome</keyword>
<keyword evidence="9" id="KW-0411">Iron-sulfur</keyword>
<dbReference type="AlphaFoldDB" id="A0A0Q9YL63"/>
<dbReference type="GO" id="GO:0046872">
    <property type="term" value="F:metal ion binding"/>
    <property type="evidence" value="ECO:0007669"/>
    <property type="project" value="UniProtKB-KW"/>
</dbReference>
<dbReference type="EC" id="1.3.1.34" evidence="12"/>
<evidence type="ECO:0000256" key="1">
    <source>
        <dbReference type="ARBA" id="ARBA00001917"/>
    </source>
</evidence>
<dbReference type="InterPro" id="IPR013785">
    <property type="entry name" value="Aldolase_TIM"/>
</dbReference>
<dbReference type="RefSeq" id="WP_075066180.1">
    <property type="nucleotide sequence ID" value="NZ_LKAJ02000001.1"/>
</dbReference>
<dbReference type="STRING" id="295108.HT99x_01552"/>
<dbReference type="CDD" id="cd02930">
    <property type="entry name" value="DCR_FMN"/>
    <property type="match status" value="1"/>
</dbReference>
<accession>A0A0Q9YL63</accession>
<keyword evidence="6" id="KW-0479">Metal-binding</keyword>
<evidence type="ECO:0000259" key="10">
    <source>
        <dbReference type="Pfam" id="PF00724"/>
    </source>
</evidence>
<reference evidence="12" key="1">
    <citation type="submission" date="2015-09" db="EMBL/GenBank/DDBJ databases">
        <title>Draft Genome Sequences of Two Novel Amoeba-resistant Intranuclear Bacteria, Candidatus Berkiella cookevillensis and Candidatus Berkiella aquae.</title>
        <authorList>
            <person name="Mehari Y.T."/>
            <person name="Arivett B.A."/>
            <person name="Farone A.L."/>
            <person name="Gunderson J.H."/>
            <person name="Farone M.B."/>
        </authorList>
    </citation>
    <scope>NUCLEOTIDE SEQUENCE [LARGE SCALE GENOMIC DNA]</scope>
    <source>
        <strain evidence="12">HT99</strain>
    </source>
</reference>
<dbReference type="SUPFAM" id="SSF51905">
    <property type="entry name" value="FAD/NAD(P)-binding domain"/>
    <property type="match status" value="1"/>
</dbReference>
<evidence type="ECO:0000256" key="8">
    <source>
        <dbReference type="ARBA" id="ARBA00023004"/>
    </source>
</evidence>
<feature type="domain" description="FAD/NAD(P)-binding" evidence="11">
    <location>
        <begin position="379"/>
        <end position="641"/>
    </location>
</feature>
<protein>
    <submittedName>
        <fullName evidence="12">2,4-dienoyl-CoA reductase [NADPH]</fullName>
        <ecNumber evidence="12">1.3.1.34</ecNumber>
    </submittedName>
    <submittedName>
        <fullName evidence="13">NADPH-dependent 2,4-dienoyl-CoA reductase</fullName>
    </submittedName>
</protein>
<proteinExistence type="inferred from homology"/>
<keyword evidence="7 12" id="KW-0560">Oxidoreductase</keyword>
<dbReference type="EMBL" id="LKAJ02000001">
    <property type="protein sequence ID" value="MCS5710944.1"/>
    <property type="molecule type" value="Genomic_DNA"/>
</dbReference>
<evidence type="ECO:0000313" key="14">
    <source>
        <dbReference type="Proteomes" id="UP000051497"/>
    </source>
</evidence>
<keyword evidence="8" id="KW-0408">Iron</keyword>
<organism evidence="12">
    <name type="scientific">Candidatus Berkiella aquae</name>
    <dbReference type="NCBI Taxonomy" id="295108"/>
    <lineage>
        <taxon>Bacteria</taxon>
        <taxon>Pseudomonadati</taxon>
        <taxon>Pseudomonadota</taxon>
        <taxon>Gammaproteobacteria</taxon>
        <taxon>Candidatus Berkiellales</taxon>
        <taxon>Candidatus Berkiellaceae</taxon>
        <taxon>Candidatus Berkiella</taxon>
    </lineage>
</organism>
<dbReference type="Gene3D" id="3.20.20.70">
    <property type="entry name" value="Aldolase class I"/>
    <property type="match status" value="1"/>
</dbReference>
<dbReference type="InterPro" id="IPR051793">
    <property type="entry name" value="NADH:flavin_oxidoreductase"/>
</dbReference>
<gene>
    <name evidence="12" type="primary">fadH</name>
    <name evidence="13" type="ORF">HT99x_005840</name>
    <name evidence="12" type="ORF">HT99x_01552</name>
</gene>
<feature type="domain" description="NADH:flavin oxidoreductase/NADH oxidase N-terminal" evidence="10">
    <location>
        <begin position="9"/>
        <end position="330"/>
    </location>
</feature>
<evidence type="ECO:0000313" key="13">
    <source>
        <dbReference type="EMBL" id="MCS5710944.1"/>
    </source>
</evidence>
<dbReference type="EMBL" id="LKAJ01000005">
    <property type="protein sequence ID" value="KRG21376.1"/>
    <property type="molecule type" value="Genomic_DNA"/>
</dbReference>
<evidence type="ECO:0000256" key="7">
    <source>
        <dbReference type="ARBA" id="ARBA00023002"/>
    </source>
</evidence>
<dbReference type="GO" id="GO:0010181">
    <property type="term" value="F:FMN binding"/>
    <property type="evidence" value="ECO:0007669"/>
    <property type="project" value="InterPro"/>
</dbReference>
<name>A0A0Q9YL63_9GAMM</name>
<comment type="similarity">
    <text evidence="3">In the N-terminal section; belongs to the NADH:flavin oxidoreductase/NADH oxidase family.</text>
</comment>
<dbReference type="GO" id="GO:0051536">
    <property type="term" value="F:iron-sulfur cluster binding"/>
    <property type="evidence" value="ECO:0007669"/>
    <property type="project" value="UniProtKB-KW"/>
</dbReference>
<dbReference type="SUPFAM" id="SSF51971">
    <property type="entry name" value="Nucleotide-binding domain"/>
    <property type="match status" value="1"/>
</dbReference>
<dbReference type="Gene3D" id="3.50.50.60">
    <property type="entry name" value="FAD/NAD(P)-binding domain"/>
    <property type="match status" value="1"/>
</dbReference>
<dbReference type="PRINTS" id="PR00469">
    <property type="entry name" value="PNDRDTASEII"/>
</dbReference>
<dbReference type="Pfam" id="PF07992">
    <property type="entry name" value="Pyr_redox_2"/>
    <property type="match status" value="1"/>
</dbReference>
<evidence type="ECO:0000256" key="4">
    <source>
        <dbReference type="ARBA" id="ARBA00022630"/>
    </source>
</evidence>
<evidence type="ECO:0000259" key="11">
    <source>
        <dbReference type="Pfam" id="PF07992"/>
    </source>
</evidence>